<accession>A0ABS4FHM8</accession>
<evidence type="ECO:0000256" key="1">
    <source>
        <dbReference type="SAM" id="MobiDB-lite"/>
    </source>
</evidence>
<feature type="compositionally biased region" description="Basic and acidic residues" evidence="1">
    <location>
        <begin position="7"/>
        <end position="23"/>
    </location>
</feature>
<dbReference type="Proteomes" id="UP000706926">
    <property type="component" value="Unassembled WGS sequence"/>
</dbReference>
<organism evidence="2 3">
    <name type="scientific">Paenibacillus lactis</name>
    <dbReference type="NCBI Taxonomy" id="228574"/>
    <lineage>
        <taxon>Bacteria</taxon>
        <taxon>Bacillati</taxon>
        <taxon>Bacillota</taxon>
        <taxon>Bacilli</taxon>
        <taxon>Bacillales</taxon>
        <taxon>Paenibacillaceae</taxon>
        <taxon>Paenibacillus</taxon>
    </lineage>
</organism>
<proteinExistence type="predicted"/>
<evidence type="ECO:0000313" key="3">
    <source>
        <dbReference type="Proteomes" id="UP000706926"/>
    </source>
</evidence>
<comment type="caution">
    <text evidence="2">The sequence shown here is derived from an EMBL/GenBank/DDBJ whole genome shotgun (WGS) entry which is preliminary data.</text>
</comment>
<feature type="region of interest" description="Disordered" evidence="1">
    <location>
        <begin position="1"/>
        <end position="23"/>
    </location>
</feature>
<sequence length="45" mass="5325">MAGTGYRELKDREAHPDRRDPRYLPEYRVQPDLLANKGMRAIRDP</sequence>
<name>A0ABS4FHM8_9BACL</name>
<keyword evidence="3" id="KW-1185">Reference proteome</keyword>
<dbReference type="EMBL" id="JAGGKI010000016">
    <property type="protein sequence ID" value="MBP1895740.1"/>
    <property type="molecule type" value="Genomic_DNA"/>
</dbReference>
<reference evidence="2 3" key="1">
    <citation type="submission" date="2021-03" db="EMBL/GenBank/DDBJ databases">
        <title>Genomic Encyclopedia of Type Strains, Phase IV (KMG-IV): sequencing the most valuable type-strain genomes for metagenomic binning, comparative biology and taxonomic classification.</title>
        <authorList>
            <person name="Goeker M."/>
        </authorList>
    </citation>
    <scope>NUCLEOTIDE SEQUENCE [LARGE SCALE GENOMIC DNA]</scope>
    <source>
        <strain evidence="2 3">DSM 15596</strain>
    </source>
</reference>
<gene>
    <name evidence="2" type="ORF">J2Z18_004850</name>
</gene>
<protein>
    <submittedName>
        <fullName evidence="2">Uncharacterized protein</fullName>
    </submittedName>
</protein>
<evidence type="ECO:0000313" key="2">
    <source>
        <dbReference type="EMBL" id="MBP1895740.1"/>
    </source>
</evidence>